<organism evidence="1 2">
    <name type="scientific">Mycoplasmopsis arginini</name>
    <name type="common">Mycoplasma arginini</name>
    <dbReference type="NCBI Taxonomy" id="2094"/>
    <lineage>
        <taxon>Bacteria</taxon>
        <taxon>Bacillati</taxon>
        <taxon>Mycoplasmatota</taxon>
        <taxon>Mycoplasmoidales</taxon>
        <taxon>Metamycoplasmataceae</taxon>
        <taxon>Mycoplasmopsis</taxon>
    </lineage>
</organism>
<reference evidence="1" key="1">
    <citation type="submission" date="2022-11" db="EMBL/GenBank/DDBJ databases">
        <title>Draft genome of Mycoplasma arginini isolated from fly.</title>
        <authorList>
            <person name="Severgnini M."/>
            <person name="Gioia G."/>
            <person name="Cremonesi P."/>
            <person name="Moroni P."/>
            <person name="Addis M.F."/>
            <person name="Castiglioni B."/>
        </authorList>
    </citation>
    <scope>NUCLEOTIDE SEQUENCE</scope>
    <source>
        <strain evidence="1">QMP CG1-1632</strain>
    </source>
</reference>
<dbReference type="AlphaFoldDB" id="A0AA43QX51"/>
<proteinExistence type="predicted"/>
<name>A0AA43QX51_MYCAR</name>
<comment type="caution">
    <text evidence="1">The sequence shown here is derived from an EMBL/GenBank/DDBJ whole genome shotgun (WGS) entry which is preliminary data.</text>
</comment>
<gene>
    <name evidence="1" type="ORF">DCBHLPFO_00646</name>
</gene>
<evidence type="ECO:0000313" key="1">
    <source>
        <dbReference type="EMBL" id="MDI3349802.1"/>
    </source>
</evidence>
<protein>
    <submittedName>
        <fullName evidence="1">Uncharacterized protein</fullName>
    </submittedName>
</protein>
<sequence length="37" mass="4393">METREKEIEATTEEMNRITKLLEKGLTDKELEKLLTK</sequence>
<dbReference type="EMBL" id="JAPFAR010000137">
    <property type="protein sequence ID" value="MDI3349802.1"/>
    <property type="molecule type" value="Genomic_DNA"/>
</dbReference>
<accession>A0AA43QX51</accession>
<evidence type="ECO:0000313" key="2">
    <source>
        <dbReference type="Proteomes" id="UP001162175"/>
    </source>
</evidence>
<dbReference type="Proteomes" id="UP001162175">
    <property type="component" value="Unassembled WGS sequence"/>
</dbReference>